<keyword evidence="1" id="KW-0472">Membrane</keyword>
<sequence length="257" mass="29127">MLNEFILKLKSRNKVLFYVGAVSLTGALVCGLLAMLSPLEVGGVRAWIKPMKFHLSLAIAMFTMAWLMVYLKNQKAVRRYSWVVVYTMIVELGIITYQAAVGQASHFNISSWTNAILYQAMGLAITIFTLWTAYIGYLFFKQKEFPLWMNQGYIWGIRLGILFFVLSAFQGAHMSIINQHSIGGLDGGEGYLVLNWSKVHGDLRVIHFFGMHSLQLLPLLGFYMIHSKRSMQVIAASWLLFLVLLYVQVLKGYPLIG</sequence>
<comment type="caution">
    <text evidence="2">The sequence shown here is derived from an EMBL/GenBank/DDBJ whole genome shotgun (WGS) entry which is preliminary data.</text>
</comment>
<dbReference type="EMBL" id="JAKEVY010000002">
    <property type="protein sequence ID" value="MCF1715102.1"/>
    <property type="molecule type" value="Genomic_DNA"/>
</dbReference>
<gene>
    <name evidence="2" type="ORF">L0U88_10745</name>
</gene>
<dbReference type="Proteomes" id="UP001200145">
    <property type="component" value="Unassembled WGS sequence"/>
</dbReference>
<keyword evidence="3" id="KW-1185">Reference proteome</keyword>
<evidence type="ECO:0000313" key="3">
    <source>
        <dbReference type="Proteomes" id="UP001200145"/>
    </source>
</evidence>
<proteinExistence type="predicted"/>
<feature type="transmembrane region" description="Helical" evidence="1">
    <location>
        <begin position="116"/>
        <end position="140"/>
    </location>
</feature>
<feature type="transmembrane region" description="Helical" evidence="1">
    <location>
        <begin position="205"/>
        <end position="225"/>
    </location>
</feature>
<reference evidence="2 3" key="1">
    <citation type="submission" date="2022-01" db="EMBL/GenBank/DDBJ databases">
        <title>Flavihumibacter sp. nov., isolated from sediment of a river.</title>
        <authorList>
            <person name="Liu H."/>
        </authorList>
    </citation>
    <scope>NUCLEOTIDE SEQUENCE [LARGE SCALE GENOMIC DNA]</scope>
    <source>
        <strain evidence="2 3">RY-1</strain>
    </source>
</reference>
<dbReference type="RefSeq" id="WP_234866052.1">
    <property type="nucleotide sequence ID" value="NZ_JAKEVY010000002.1"/>
</dbReference>
<evidence type="ECO:0000313" key="2">
    <source>
        <dbReference type="EMBL" id="MCF1715102.1"/>
    </source>
</evidence>
<keyword evidence="1" id="KW-1133">Transmembrane helix</keyword>
<accession>A0ABS9BJ28</accession>
<organism evidence="2 3">
    <name type="scientific">Flavihumibacter fluminis</name>
    <dbReference type="NCBI Taxonomy" id="2909236"/>
    <lineage>
        <taxon>Bacteria</taxon>
        <taxon>Pseudomonadati</taxon>
        <taxon>Bacteroidota</taxon>
        <taxon>Chitinophagia</taxon>
        <taxon>Chitinophagales</taxon>
        <taxon>Chitinophagaceae</taxon>
        <taxon>Flavihumibacter</taxon>
    </lineage>
</organism>
<feature type="transmembrane region" description="Helical" evidence="1">
    <location>
        <begin position="51"/>
        <end position="71"/>
    </location>
</feature>
<name>A0ABS9BJ28_9BACT</name>
<feature type="transmembrane region" description="Helical" evidence="1">
    <location>
        <begin position="15"/>
        <end position="39"/>
    </location>
</feature>
<keyword evidence="1" id="KW-0812">Transmembrane</keyword>
<feature type="transmembrane region" description="Helical" evidence="1">
    <location>
        <begin position="237"/>
        <end position="256"/>
    </location>
</feature>
<feature type="transmembrane region" description="Helical" evidence="1">
    <location>
        <begin position="152"/>
        <end position="172"/>
    </location>
</feature>
<feature type="transmembrane region" description="Helical" evidence="1">
    <location>
        <begin position="83"/>
        <end position="104"/>
    </location>
</feature>
<protein>
    <submittedName>
        <fullName evidence="2">Uncharacterized protein</fullName>
    </submittedName>
</protein>
<evidence type="ECO:0000256" key="1">
    <source>
        <dbReference type="SAM" id="Phobius"/>
    </source>
</evidence>